<name>A0A316WT41_9FLAO</name>
<dbReference type="Proteomes" id="UP000236594">
    <property type="component" value="Unassembled WGS sequence"/>
</dbReference>
<dbReference type="AlphaFoldDB" id="A0A316WT41"/>
<protein>
    <submittedName>
        <fullName evidence="1">Uncharacterized protein</fullName>
    </submittedName>
</protein>
<comment type="caution">
    <text evidence="1">The sequence shown here is derived from an EMBL/GenBank/DDBJ whole genome shotgun (WGS) entry which is preliminary data.</text>
</comment>
<accession>A0A316WT41</accession>
<dbReference type="OrthoDB" id="9900610at2"/>
<evidence type="ECO:0000313" key="1">
    <source>
        <dbReference type="EMBL" id="PWN62388.1"/>
    </source>
</evidence>
<evidence type="ECO:0000313" key="2">
    <source>
        <dbReference type="Proteomes" id="UP000236594"/>
    </source>
</evidence>
<reference evidence="1 2" key="1">
    <citation type="submission" date="2018-04" db="EMBL/GenBank/DDBJ databases">
        <title>Draft Genome Sequence of Phosphate-Solubilizing Chryseobacterium sp. ISE14 that is a Biocontrol and Plant Growth-Promoting Rhizobacterium Isolated from Cucumber.</title>
        <authorList>
            <person name="Jeong J.-J."/>
            <person name="Sang M.K."/>
            <person name="Choi I.-G."/>
            <person name="Kim K.D."/>
        </authorList>
    </citation>
    <scope>NUCLEOTIDE SEQUENCE [LARGE SCALE GENOMIC DNA]</scope>
    <source>
        <strain evidence="1 2">ISE14</strain>
    </source>
</reference>
<gene>
    <name evidence="1" type="ORF">C1631_022755</name>
</gene>
<sequence length="119" mass="13920">MKTIADISKIKLKKLSDKLVPRDWFLAEDEYLTEIGVRTKLGTNWNAPYINELRLYLHELDKHERKEILNDLKSFSVYPAIMNNSGTVICIYHDSSANVLFYYCRGRKLDCQGLFKKTT</sequence>
<dbReference type="EMBL" id="PPED02000009">
    <property type="protein sequence ID" value="PWN62388.1"/>
    <property type="molecule type" value="Genomic_DNA"/>
</dbReference>
<organism evidence="1 2">
    <name type="scientific">Chryseobacterium phosphatilyticum</name>
    <dbReference type="NCBI Taxonomy" id="475075"/>
    <lineage>
        <taxon>Bacteria</taxon>
        <taxon>Pseudomonadati</taxon>
        <taxon>Bacteroidota</taxon>
        <taxon>Flavobacteriia</taxon>
        <taxon>Flavobacteriales</taxon>
        <taxon>Weeksellaceae</taxon>
        <taxon>Chryseobacterium group</taxon>
        <taxon>Chryseobacterium</taxon>
    </lineage>
</organism>
<dbReference type="RefSeq" id="WP_109714375.1">
    <property type="nucleotide sequence ID" value="NZ_PPED02000009.1"/>
</dbReference>
<keyword evidence="2" id="KW-1185">Reference proteome</keyword>
<proteinExistence type="predicted"/>